<dbReference type="EMBL" id="CAFBLW010000001">
    <property type="protein sequence ID" value="CAB4865221.1"/>
    <property type="molecule type" value="Genomic_DNA"/>
</dbReference>
<keyword evidence="1" id="KW-0812">Transmembrane</keyword>
<name>A0A6J7D506_9ZZZZ</name>
<organism evidence="2">
    <name type="scientific">freshwater metagenome</name>
    <dbReference type="NCBI Taxonomy" id="449393"/>
    <lineage>
        <taxon>unclassified sequences</taxon>
        <taxon>metagenomes</taxon>
        <taxon>ecological metagenomes</taxon>
    </lineage>
</organism>
<accession>A0A6J7D506</accession>
<gene>
    <name evidence="2" type="ORF">UFOPK3461_00010</name>
</gene>
<keyword evidence="1" id="KW-0472">Membrane</keyword>
<proteinExistence type="predicted"/>
<protein>
    <submittedName>
        <fullName evidence="2">Unannotated protein</fullName>
    </submittedName>
</protein>
<evidence type="ECO:0000256" key="1">
    <source>
        <dbReference type="SAM" id="Phobius"/>
    </source>
</evidence>
<sequence length="140" mass="14782">MALTSALRQSRQPVIARSRAIVAEKSAEVILKLVPEVSGTTRATHKFFAKFLSLIAALGFLVLLTVNILLAEDAFTLSRLKAEAKAVADEREAIGREMDTLSSPAALADAASKLGMKHSESPVFLNLAPSEVAPGPVTNG</sequence>
<reference evidence="2" key="1">
    <citation type="submission" date="2020-05" db="EMBL/GenBank/DDBJ databases">
        <authorList>
            <person name="Chiriac C."/>
            <person name="Salcher M."/>
            <person name="Ghai R."/>
            <person name="Kavagutti S V."/>
        </authorList>
    </citation>
    <scope>NUCLEOTIDE SEQUENCE</scope>
</reference>
<evidence type="ECO:0000313" key="2">
    <source>
        <dbReference type="EMBL" id="CAB4865221.1"/>
    </source>
</evidence>
<dbReference type="AlphaFoldDB" id="A0A6J7D506"/>
<feature type="transmembrane region" description="Helical" evidence="1">
    <location>
        <begin position="47"/>
        <end position="71"/>
    </location>
</feature>
<keyword evidence="1" id="KW-1133">Transmembrane helix</keyword>